<keyword evidence="3" id="KW-1185">Reference proteome</keyword>
<dbReference type="Pfam" id="PF03318">
    <property type="entry name" value="ETX_MTX2"/>
    <property type="match status" value="1"/>
</dbReference>
<comment type="caution">
    <text evidence="2">The sequence shown here is derived from an EMBL/GenBank/DDBJ whole genome shotgun (WGS) entry which is preliminary data.</text>
</comment>
<reference evidence="2 3" key="1">
    <citation type="submission" date="2018-04" db="EMBL/GenBank/DDBJ databases">
        <title>The genome of golden apple snail Pomacea canaliculata provides insight into stress tolerance and invasive adaptation.</title>
        <authorList>
            <person name="Liu C."/>
            <person name="Liu B."/>
            <person name="Ren Y."/>
            <person name="Zhang Y."/>
            <person name="Wang H."/>
            <person name="Li S."/>
            <person name="Jiang F."/>
            <person name="Yin L."/>
            <person name="Zhang G."/>
            <person name="Qian W."/>
            <person name="Fan W."/>
        </authorList>
    </citation>
    <scope>NUCLEOTIDE SEQUENCE [LARGE SCALE GENOMIC DNA]</scope>
    <source>
        <strain evidence="2">SZHN2017</strain>
        <tissue evidence="2">Muscle</tissue>
    </source>
</reference>
<feature type="compositionally biased region" description="Polar residues" evidence="1">
    <location>
        <begin position="8"/>
        <end position="20"/>
    </location>
</feature>
<organism evidence="2 3">
    <name type="scientific">Pomacea canaliculata</name>
    <name type="common">Golden apple snail</name>
    <dbReference type="NCBI Taxonomy" id="400727"/>
    <lineage>
        <taxon>Eukaryota</taxon>
        <taxon>Metazoa</taxon>
        <taxon>Spiralia</taxon>
        <taxon>Lophotrochozoa</taxon>
        <taxon>Mollusca</taxon>
        <taxon>Gastropoda</taxon>
        <taxon>Caenogastropoda</taxon>
        <taxon>Architaenioglossa</taxon>
        <taxon>Ampullarioidea</taxon>
        <taxon>Ampullariidae</taxon>
        <taxon>Pomacea</taxon>
    </lineage>
</organism>
<dbReference type="SUPFAM" id="SSF56973">
    <property type="entry name" value="Aerolisin/ETX pore-forming domain"/>
    <property type="match status" value="1"/>
</dbReference>
<dbReference type="PANTHER" id="PTHR39369">
    <property type="entry name" value="LIN-24 (TWENTY-FOUR) LIKE"/>
    <property type="match status" value="1"/>
</dbReference>
<dbReference type="AlphaFoldDB" id="A0A2T7NCM2"/>
<evidence type="ECO:0000313" key="2">
    <source>
        <dbReference type="EMBL" id="PVD18918.1"/>
    </source>
</evidence>
<feature type="compositionally biased region" description="Basic and acidic residues" evidence="1">
    <location>
        <begin position="228"/>
        <end position="239"/>
    </location>
</feature>
<accession>A0A2T7NCM2</accession>
<dbReference type="CDD" id="cd20237">
    <property type="entry name" value="PFM_LIN24-like"/>
    <property type="match status" value="1"/>
</dbReference>
<proteinExistence type="predicted"/>
<dbReference type="Proteomes" id="UP000245119">
    <property type="component" value="Linkage Group LG14"/>
</dbReference>
<dbReference type="EMBL" id="PZQS01000014">
    <property type="protein sequence ID" value="PVD18918.1"/>
    <property type="molecule type" value="Genomic_DNA"/>
</dbReference>
<feature type="region of interest" description="Disordered" evidence="1">
    <location>
        <begin position="1"/>
        <end position="21"/>
    </location>
</feature>
<evidence type="ECO:0000256" key="1">
    <source>
        <dbReference type="SAM" id="MobiDB-lite"/>
    </source>
</evidence>
<dbReference type="Gene3D" id="2.170.15.10">
    <property type="entry name" value="Proaerolysin, chain A, domain 3"/>
    <property type="match status" value="1"/>
</dbReference>
<evidence type="ECO:0000313" key="3">
    <source>
        <dbReference type="Proteomes" id="UP000245119"/>
    </source>
</evidence>
<feature type="region of interest" description="Disordered" evidence="1">
    <location>
        <begin position="192"/>
        <end position="261"/>
    </location>
</feature>
<dbReference type="InterPro" id="IPR004991">
    <property type="entry name" value="Aerolysin-like"/>
</dbReference>
<dbReference type="OrthoDB" id="9977517at2759"/>
<sequence>MIDLSVCRSGSSNGQKSAQKQPAIGSGLVGLKTMFNNNTEKEQKYNFNFEKTRHASVNITYQKGYSIGGKANFTLGLPKVDENGSVGAEVEAYVEVTKATGDTFEETVTTSATSEITVAANSHYTATVVMEERTLLADFKISIMMTMPQKKAPVYIKDIRTGELVLVRIISSLPFYFKKFEGVELLPPDEVTGKPRKDACVQESSGEGEALRQEEKVSAGVQGNGTDDFYRAKNTEYEHQTSQTLVDSMPDVETTTKKDNG</sequence>
<gene>
    <name evidence="2" type="ORF">C0Q70_21477</name>
</gene>
<name>A0A2T7NCM2_POMCA</name>
<protein>
    <submittedName>
        <fullName evidence="2">Uncharacterized protein</fullName>
    </submittedName>
</protein>
<dbReference type="PANTHER" id="PTHR39369:SF6">
    <property type="entry name" value="LIN-24 (TWENTY-FOUR) LIKE"/>
    <property type="match status" value="1"/>
</dbReference>